<proteinExistence type="inferred from homology"/>
<evidence type="ECO:0000256" key="4">
    <source>
        <dbReference type="ARBA" id="ARBA00022692"/>
    </source>
</evidence>
<dbReference type="PANTHER" id="PTHR30477:SF24">
    <property type="entry name" value="IRON TRANSPORT SYSTEM MEMBRANE PROTEIN HI_0359-RELATED"/>
    <property type="match status" value="1"/>
</dbReference>
<comment type="function">
    <text evidence="7">Part of an ATP-driven transport system HI_0359/HI_0360/HI_0361/HI_0362 for iron.</text>
</comment>
<accession>A0A379AS22</accession>
<dbReference type="PANTHER" id="PTHR30477">
    <property type="entry name" value="ABC-TRANSPORTER METAL-BINDING PROTEIN"/>
    <property type="match status" value="1"/>
</dbReference>
<evidence type="ECO:0000256" key="2">
    <source>
        <dbReference type="ARBA" id="ARBA00008034"/>
    </source>
</evidence>
<gene>
    <name evidence="10" type="primary">mntB_2</name>
    <name evidence="10" type="ORF">NCTC11297_01463</name>
</gene>
<dbReference type="GO" id="GO:0043190">
    <property type="term" value="C:ATP-binding cassette (ABC) transporter complex"/>
    <property type="evidence" value="ECO:0007669"/>
    <property type="project" value="InterPro"/>
</dbReference>
<dbReference type="GO" id="GO:0071281">
    <property type="term" value="P:cellular response to iron ion"/>
    <property type="evidence" value="ECO:0007669"/>
    <property type="project" value="UniProtKB-ARBA"/>
</dbReference>
<keyword evidence="3" id="KW-0410">Iron transport</keyword>
<evidence type="ECO:0000256" key="1">
    <source>
        <dbReference type="ARBA" id="ARBA00004141"/>
    </source>
</evidence>
<dbReference type="GO" id="GO:0010043">
    <property type="term" value="P:response to zinc ion"/>
    <property type="evidence" value="ECO:0007669"/>
    <property type="project" value="TreeGrafter"/>
</dbReference>
<evidence type="ECO:0000313" key="10">
    <source>
        <dbReference type="EMBL" id="SUB24419.1"/>
    </source>
</evidence>
<name>A0A379AS22_AVIAV</name>
<feature type="transmembrane region" description="Helical" evidence="9">
    <location>
        <begin position="135"/>
        <end position="156"/>
    </location>
</feature>
<evidence type="ECO:0000256" key="3">
    <source>
        <dbReference type="ARBA" id="ARBA00022496"/>
    </source>
</evidence>
<dbReference type="RefSeq" id="WP_115249621.1">
    <property type="nucleotide sequence ID" value="NZ_UGSP01000001.1"/>
</dbReference>
<organism evidence="10 11">
    <name type="scientific">Avibacterium avium</name>
    <name type="common">Pasteurella avium</name>
    <dbReference type="NCBI Taxonomy" id="751"/>
    <lineage>
        <taxon>Bacteria</taxon>
        <taxon>Pseudomonadati</taxon>
        <taxon>Pseudomonadota</taxon>
        <taxon>Gammaproteobacteria</taxon>
        <taxon>Pasteurellales</taxon>
        <taxon>Pasteurellaceae</taxon>
        <taxon>Avibacterium</taxon>
    </lineage>
</organism>
<dbReference type="InterPro" id="IPR001626">
    <property type="entry name" value="ABC_TroCD"/>
</dbReference>
<comment type="subcellular location">
    <subcellularLocation>
        <location evidence="8">Cell membrane</location>
        <topology evidence="8">Multi-pass membrane protein</topology>
    </subcellularLocation>
    <subcellularLocation>
        <location evidence="1">Membrane</location>
        <topology evidence="1">Multi-pass membrane protein</topology>
    </subcellularLocation>
</comment>
<keyword evidence="6 9" id="KW-0472">Membrane</keyword>
<keyword evidence="3" id="KW-0406">Ion transport</keyword>
<dbReference type="Pfam" id="PF00950">
    <property type="entry name" value="ABC-3"/>
    <property type="match status" value="1"/>
</dbReference>
<keyword evidence="4 8" id="KW-0812">Transmembrane</keyword>
<reference evidence="10 11" key="1">
    <citation type="submission" date="2018-06" db="EMBL/GenBank/DDBJ databases">
        <authorList>
            <consortium name="Pathogen Informatics"/>
            <person name="Doyle S."/>
        </authorList>
    </citation>
    <scope>NUCLEOTIDE SEQUENCE [LARGE SCALE GENOMIC DNA]</scope>
    <source>
        <strain evidence="11">NCTC 11297</strain>
    </source>
</reference>
<dbReference type="EMBL" id="UGSP01000001">
    <property type="protein sequence ID" value="SUB24419.1"/>
    <property type="molecule type" value="Genomic_DNA"/>
</dbReference>
<dbReference type="Proteomes" id="UP000255098">
    <property type="component" value="Unassembled WGS sequence"/>
</dbReference>
<feature type="transmembrane region" description="Helical" evidence="9">
    <location>
        <begin position="21"/>
        <end position="42"/>
    </location>
</feature>
<comment type="similarity">
    <text evidence="2 8">Belongs to the ABC-3 integral membrane protein family.</text>
</comment>
<dbReference type="InterPro" id="IPR037294">
    <property type="entry name" value="ABC_BtuC-like"/>
</dbReference>
<dbReference type="FunFam" id="1.10.3470.10:FF:000003">
    <property type="entry name" value="Iron ABC transporter permease SitD"/>
    <property type="match status" value="1"/>
</dbReference>
<keyword evidence="11" id="KW-1185">Reference proteome</keyword>
<dbReference type="GO" id="GO:0055085">
    <property type="term" value="P:transmembrane transport"/>
    <property type="evidence" value="ECO:0007669"/>
    <property type="project" value="InterPro"/>
</dbReference>
<feature type="transmembrane region" description="Helical" evidence="9">
    <location>
        <begin position="200"/>
        <end position="219"/>
    </location>
</feature>
<feature type="transmembrane region" description="Helical" evidence="9">
    <location>
        <begin position="62"/>
        <end position="86"/>
    </location>
</feature>
<feature type="transmembrane region" description="Helical" evidence="9">
    <location>
        <begin position="176"/>
        <end position="194"/>
    </location>
</feature>
<evidence type="ECO:0000256" key="7">
    <source>
        <dbReference type="ARBA" id="ARBA00055290"/>
    </source>
</evidence>
<dbReference type="SUPFAM" id="SSF81345">
    <property type="entry name" value="ABC transporter involved in vitamin B12 uptake, BtuC"/>
    <property type="match status" value="1"/>
</dbReference>
<protein>
    <submittedName>
        <fullName evidence="10">Iron transport system membrane protein</fullName>
    </submittedName>
</protein>
<keyword evidence="8" id="KW-0813">Transport</keyword>
<dbReference type="CDD" id="cd06550">
    <property type="entry name" value="TM_ABC_iron-siderophores_like"/>
    <property type="match status" value="1"/>
</dbReference>
<feature type="transmembrane region" description="Helical" evidence="9">
    <location>
        <begin position="226"/>
        <end position="246"/>
    </location>
</feature>
<dbReference type="GO" id="GO:0006826">
    <property type="term" value="P:iron ion transport"/>
    <property type="evidence" value="ECO:0007669"/>
    <property type="project" value="UniProtKB-KW"/>
</dbReference>
<keyword evidence="5 9" id="KW-1133">Transmembrane helix</keyword>
<evidence type="ECO:0000256" key="6">
    <source>
        <dbReference type="ARBA" id="ARBA00023136"/>
    </source>
</evidence>
<dbReference type="Gene3D" id="1.10.3470.10">
    <property type="entry name" value="ABC transporter involved in vitamin B12 uptake, BtuC"/>
    <property type="match status" value="1"/>
</dbReference>
<feature type="transmembrane region" description="Helical" evidence="9">
    <location>
        <begin position="252"/>
        <end position="270"/>
    </location>
</feature>
<evidence type="ECO:0000256" key="8">
    <source>
        <dbReference type="RuleBase" id="RU003943"/>
    </source>
</evidence>
<evidence type="ECO:0000256" key="9">
    <source>
        <dbReference type="SAM" id="Phobius"/>
    </source>
</evidence>
<evidence type="ECO:0000256" key="5">
    <source>
        <dbReference type="ARBA" id="ARBA00022989"/>
    </source>
</evidence>
<sequence>MSWVDFANWWFEPLSYPFMQNALFMALIIAVICAVLSCFLILKGWSLMGDAISHSVLPGIVLAYVASIPLAIGALVSGLLCAFGIGYLKSHSRIKEDTVMGIMFSGMFALGLVLFSKVETEQHLTHILFGNLLGITPQELIQTLIIAALVLLVILLKKQDFLLFCFDSNHARVIGLAVTTLHYGLLFLLALTIISTMQVVGIILVTAMLISPGITAYVLSKNFNKMLLIAIVTATSSSFLGIILSYHLDAATGPTIILLQALCFVLALGYRKFRPIK</sequence>
<dbReference type="GeneID" id="300133662"/>
<keyword evidence="3" id="KW-0408">Iron</keyword>
<evidence type="ECO:0000313" key="11">
    <source>
        <dbReference type="Proteomes" id="UP000255098"/>
    </source>
</evidence>
<dbReference type="AlphaFoldDB" id="A0A379AS22"/>
<feature type="transmembrane region" description="Helical" evidence="9">
    <location>
        <begin position="98"/>
        <end position="115"/>
    </location>
</feature>